<gene>
    <name evidence="1" type="ORF">RFI_36697</name>
</gene>
<sequence length="223" mass="26511">KKGNMQIYNEPLNPYSMTLKKGLQHLKHQFQARQYYMSGEDELVNFKCEFDKCEPPIPSNINEDVLLDDIYTLFPHYPNMQVHWKIEVSCIVPYKRTIDTERNNLPISDLDIEFIPSNQKTKFNPLLYECDLHKLKRIEDTVNSELKLLFHEIIKNGYLIDLITYRSLISEENIKQQIHINEKNPDELILNDLILTILNELKILYHDDIHKQMGYPLQLHQIC</sequence>
<keyword evidence="2" id="KW-1185">Reference proteome</keyword>
<feature type="non-terminal residue" evidence="1">
    <location>
        <position position="1"/>
    </location>
</feature>
<organism evidence="1 2">
    <name type="scientific">Reticulomyxa filosa</name>
    <dbReference type="NCBI Taxonomy" id="46433"/>
    <lineage>
        <taxon>Eukaryota</taxon>
        <taxon>Sar</taxon>
        <taxon>Rhizaria</taxon>
        <taxon>Retaria</taxon>
        <taxon>Foraminifera</taxon>
        <taxon>Monothalamids</taxon>
        <taxon>Reticulomyxidae</taxon>
        <taxon>Reticulomyxa</taxon>
    </lineage>
</organism>
<evidence type="ECO:0000313" key="2">
    <source>
        <dbReference type="Proteomes" id="UP000023152"/>
    </source>
</evidence>
<accession>X6LFH1</accession>
<evidence type="ECO:0000313" key="1">
    <source>
        <dbReference type="EMBL" id="ETO00743.1"/>
    </source>
</evidence>
<dbReference type="AlphaFoldDB" id="X6LFH1"/>
<reference evidence="1 2" key="1">
    <citation type="journal article" date="2013" name="Curr. Biol.">
        <title>The Genome of the Foraminiferan Reticulomyxa filosa.</title>
        <authorList>
            <person name="Glockner G."/>
            <person name="Hulsmann N."/>
            <person name="Schleicher M."/>
            <person name="Noegel A.A."/>
            <person name="Eichinger L."/>
            <person name="Gallinger C."/>
            <person name="Pawlowski J."/>
            <person name="Sierra R."/>
            <person name="Euteneuer U."/>
            <person name="Pillet L."/>
            <person name="Moustafa A."/>
            <person name="Platzer M."/>
            <person name="Groth M."/>
            <person name="Szafranski K."/>
            <person name="Schliwa M."/>
        </authorList>
    </citation>
    <scope>NUCLEOTIDE SEQUENCE [LARGE SCALE GENOMIC DNA]</scope>
</reference>
<dbReference type="Proteomes" id="UP000023152">
    <property type="component" value="Unassembled WGS sequence"/>
</dbReference>
<feature type="non-terminal residue" evidence="1">
    <location>
        <position position="223"/>
    </location>
</feature>
<name>X6LFH1_RETFI</name>
<protein>
    <submittedName>
        <fullName evidence="1">Uncharacterized protein</fullName>
    </submittedName>
</protein>
<comment type="caution">
    <text evidence="1">The sequence shown here is derived from an EMBL/GenBank/DDBJ whole genome shotgun (WGS) entry which is preliminary data.</text>
</comment>
<dbReference type="OrthoDB" id="6257037at2759"/>
<proteinExistence type="predicted"/>
<dbReference type="EMBL" id="ASPP01040133">
    <property type="protein sequence ID" value="ETO00743.1"/>
    <property type="molecule type" value="Genomic_DNA"/>
</dbReference>